<dbReference type="Gene3D" id="3.40.50.300">
    <property type="entry name" value="P-loop containing nucleotide triphosphate hydrolases"/>
    <property type="match status" value="1"/>
</dbReference>
<dbReference type="KEGG" id="dto:TOL2_C36720"/>
<dbReference type="HOGENOM" id="CLU_1056286_0_0_7"/>
<evidence type="ECO:0000313" key="2">
    <source>
        <dbReference type="Proteomes" id="UP000007347"/>
    </source>
</evidence>
<gene>
    <name evidence="1" type="ordered locus">TOL2_C36720</name>
</gene>
<dbReference type="Proteomes" id="UP000007347">
    <property type="component" value="Chromosome"/>
</dbReference>
<protein>
    <recommendedName>
        <fullName evidence="3">Thymidylate kinase</fullName>
    </recommendedName>
</protein>
<accession>K0NP03</accession>
<keyword evidence="2" id="KW-1185">Reference proteome</keyword>
<organism evidence="1 2">
    <name type="scientific">Desulfobacula toluolica (strain DSM 7467 / Tol2)</name>
    <dbReference type="NCBI Taxonomy" id="651182"/>
    <lineage>
        <taxon>Bacteria</taxon>
        <taxon>Pseudomonadati</taxon>
        <taxon>Thermodesulfobacteriota</taxon>
        <taxon>Desulfobacteria</taxon>
        <taxon>Desulfobacterales</taxon>
        <taxon>Desulfobacteraceae</taxon>
        <taxon>Desulfobacula</taxon>
    </lineage>
</organism>
<dbReference type="STRING" id="651182.TOL2_C36720"/>
<reference evidence="1 2" key="1">
    <citation type="journal article" date="2013" name="Environ. Microbiol.">
        <title>Complete genome, catabolic sub-proteomes and key-metabolites of Desulfobacula toluolica Tol2, a marine, aromatic compound-degrading, sulfate-reducing bacterium.</title>
        <authorList>
            <person name="Wohlbrand L."/>
            <person name="Jacob J.H."/>
            <person name="Kube M."/>
            <person name="Mussmann M."/>
            <person name="Jarling R."/>
            <person name="Beck A."/>
            <person name="Amann R."/>
            <person name="Wilkes H."/>
            <person name="Reinhardt R."/>
            <person name="Rabus R."/>
        </authorList>
    </citation>
    <scope>NUCLEOTIDE SEQUENCE [LARGE SCALE GENOMIC DNA]</scope>
    <source>
        <strain evidence="2">DSM 7467 / Tol2</strain>
    </source>
</reference>
<evidence type="ECO:0008006" key="3">
    <source>
        <dbReference type="Google" id="ProtNLM"/>
    </source>
</evidence>
<dbReference type="EMBL" id="FO203503">
    <property type="protein sequence ID" value="CCK81828.1"/>
    <property type="molecule type" value="Genomic_DNA"/>
</dbReference>
<dbReference type="SUPFAM" id="SSF52540">
    <property type="entry name" value="P-loop containing nucleoside triphosphate hydrolases"/>
    <property type="match status" value="1"/>
</dbReference>
<proteinExistence type="predicted"/>
<evidence type="ECO:0000313" key="1">
    <source>
        <dbReference type="EMBL" id="CCK81828.1"/>
    </source>
</evidence>
<dbReference type="InterPro" id="IPR027417">
    <property type="entry name" value="P-loop_NTPase"/>
</dbReference>
<dbReference type="RefSeq" id="WP_014959013.1">
    <property type="nucleotide sequence ID" value="NC_018645.1"/>
</dbReference>
<sequence length="252" mass="29020">MYIEFAGLPASGKTTLSSALNKHLKLLQRYCLYRNEAIIQCIKKRDDGRIKNMVKLLPSRIWLPFMGERYILPEFVTFSSRHLELIALISKALAGSNLPKLLIESIWNTIVRTFSEVHLISQYLDDSDLVIMDEAFSQRCFTLFAYMESTVSDELITRYAKLAPISNHLFWVVTDPKICVERFMQRLQIRPLPFGFQTNSKELLEEFESGHNVLKRLSTALEDQGKSVYRISGDKDMHDSISQVCKAYSVPN</sequence>
<name>K0NP03_DESTT</name>
<dbReference type="AlphaFoldDB" id="K0NP03"/>